<evidence type="ECO:0000313" key="13">
    <source>
        <dbReference type="Proteomes" id="UP000440578"/>
    </source>
</evidence>
<evidence type="ECO:0000256" key="10">
    <source>
        <dbReference type="ARBA" id="ARBA00048679"/>
    </source>
</evidence>
<comment type="catalytic activity">
    <reaction evidence="10">
        <text>L-seryl-[protein] + ATP = O-phospho-L-seryl-[protein] + ADP + H(+)</text>
        <dbReference type="Rhea" id="RHEA:17989"/>
        <dbReference type="Rhea" id="RHEA-COMP:9863"/>
        <dbReference type="Rhea" id="RHEA-COMP:11604"/>
        <dbReference type="ChEBI" id="CHEBI:15378"/>
        <dbReference type="ChEBI" id="CHEBI:29999"/>
        <dbReference type="ChEBI" id="CHEBI:30616"/>
        <dbReference type="ChEBI" id="CHEBI:83421"/>
        <dbReference type="ChEBI" id="CHEBI:456216"/>
        <dbReference type="EC" id="2.7.11.1"/>
    </reaction>
</comment>
<dbReference type="GO" id="GO:0000408">
    <property type="term" value="C:EKC/KEOPS complex"/>
    <property type="evidence" value="ECO:0007669"/>
    <property type="project" value="UniProtKB-ARBA"/>
</dbReference>
<evidence type="ECO:0000256" key="6">
    <source>
        <dbReference type="ARBA" id="ARBA00022741"/>
    </source>
</evidence>
<evidence type="ECO:0000256" key="9">
    <source>
        <dbReference type="ARBA" id="ARBA00047899"/>
    </source>
</evidence>
<evidence type="ECO:0000256" key="7">
    <source>
        <dbReference type="ARBA" id="ARBA00022777"/>
    </source>
</evidence>
<dbReference type="Proteomes" id="UP000440578">
    <property type="component" value="Unassembled WGS sequence"/>
</dbReference>
<dbReference type="OrthoDB" id="3399at2759"/>
<dbReference type="Gene3D" id="1.10.510.10">
    <property type="entry name" value="Transferase(Phosphotransferase) domain 1"/>
    <property type="match status" value="1"/>
</dbReference>
<name>A0A6A4VPR1_AMPAM</name>
<dbReference type="GO" id="GO:0005524">
    <property type="term" value="F:ATP binding"/>
    <property type="evidence" value="ECO:0007669"/>
    <property type="project" value="UniProtKB-KW"/>
</dbReference>
<evidence type="ECO:0000256" key="5">
    <source>
        <dbReference type="ARBA" id="ARBA00022694"/>
    </source>
</evidence>
<evidence type="ECO:0000259" key="11">
    <source>
        <dbReference type="PROSITE" id="PS50011"/>
    </source>
</evidence>
<dbReference type="AlphaFoldDB" id="A0A6A4VPR1"/>
<keyword evidence="7" id="KW-0418">Kinase</keyword>
<accession>A0A6A4VPR1</accession>
<dbReference type="PROSITE" id="PS50011">
    <property type="entry name" value="PROTEIN_KINASE_DOM"/>
    <property type="match status" value="1"/>
</dbReference>
<dbReference type="InterPro" id="IPR011009">
    <property type="entry name" value="Kinase-like_dom_sf"/>
</dbReference>
<feature type="domain" description="Protein kinase" evidence="11">
    <location>
        <begin position="1"/>
        <end position="220"/>
    </location>
</feature>
<keyword evidence="6" id="KW-0547">Nucleotide-binding</keyword>
<organism evidence="12 13">
    <name type="scientific">Amphibalanus amphitrite</name>
    <name type="common">Striped barnacle</name>
    <name type="synonym">Balanus amphitrite</name>
    <dbReference type="NCBI Taxonomy" id="1232801"/>
    <lineage>
        <taxon>Eukaryota</taxon>
        <taxon>Metazoa</taxon>
        <taxon>Ecdysozoa</taxon>
        <taxon>Arthropoda</taxon>
        <taxon>Crustacea</taxon>
        <taxon>Multicrustacea</taxon>
        <taxon>Cirripedia</taxon>
        <taxon>Thoracica</taxon>
        <taxon>Thoracicalcarea</taxon>
        <taxon>Balanomorpha</taxon>
        <taxon>Balanoidea</taxon>
        <taxon>Balanidae</taxon>
        <taxon>Amphibalaninae</taxon>
        <taxon>Amphibalanus</taxon>
    </lineage>
</organism>
<dbReference type="InterPro" id="IPR008266">
    <property type="entry name" value="Tyr_kinase_AS"/>
</dbReference>
<comment type="caution">
    <text evidence="12">The sequence shown here is derived from an EMBL/GenBank/DDBJ whole genome shotgun (WGS) entry which is preliminary data.</text>
</comment>
<dbReference type="InterPro" id="IPR022495">
    <property type="entry name" value="Bud32"/>
</dbReference>
<dbReference type="NCBIfam" id="TIGR03724">
    <property type="entry name" value="arch_bud32"/>
    <property type="match status" value="1"/>
</dbReference>
<evidence type="ECO:0000256" key="2">
    <source>
        <dbReference type="ARBA" id="ARBA00012513"/>
    </source>
</evidence>
<dbReference type="Gene3D" id="3.30.200.20">
    <property type="entry name" value="Phosphorylase Kinase, domain 1"/>
    <property type="match status" value="1"/>
</dbReference>
<evidence type="ECO:0000313" key="12">
    <source>
        <dbReference type="EMBL" id="KAF0294899.1"/>
    </source>
</evidence>
<keyword evidence="13" id="KW-1185">Reference proteome</keyword>
<evidence type="ECO:0000256" key="1">
    <source>
        <dbReference type="ARBA" id="ARBA00010630"/>
    </source>
</evidence>
<dbReference type="InterPro" id="IPR000719">
    <property type="entry name" value="Prot_kinase_dom"/>
</dbReference>
<dbReference type="GO" id="GO:0070525">
    <property type="term" value="P:tRNA threonylcarbamoyladenosine metabolic process"/>
    <property type="evidence" value="ECO:0007669"/>
    <property type="project" value="TreeGrafter"/>
</dbReference>
<dbReference type="FunFam" id="3.30.200.20:FF:000201">
    <property type="entry name" value="TP53-regulating kinase isoform X1"/>
    <property type="match status" value="1"/>
</dbReference>
<dbReference type="EC" id="2.7.11.1" evidence="2"/>
<sequence>MKSPQLLKQGAEARLYRTTFCGRPAIVKERFKKTYRHPELDDAITNDRIKAEARALVRCRKLGVRAPVVYQVDLPRRRIVMQDLPECSTVREAICRLSAAQGADCEPLLALAGRLGRLLATLHAAGLVHGDLTTSNLLVDDQLEHITVIDFGLSVADGGAEELAVDLYVLERAVLSTHPQSGPFTEHVYTAYEQQWSGARAVLDKLHQVRMRGRKRLMLG</sequence>
<keyword evidence="4" id="KW-0808">Transferase</keyword>
<comment type="similarity">
    <text evidence="1">Belongs to the protein kinase superfamily. BUD32 family.</text>
</comment>
<dbReference type="PROSITE" id="PS00109">
    <property type="entry name" value="PROTEIN_KINASE_TYR"/>
    <property type="match status" value="1"/>
</dbReference>
<dbReference type="GO" id="GO:0005634">
    <property type="term" value="C:nucleus"/>
    <property type="evidence" value="ECO:0007669"/>
    <property type="project" value="TreeGrafter"/>
</dbReference>
<dbReference type="PANTHER" id="PTHR12209:SF0">
    <property type="entry name" value="EKC_KEOPS COMPLEX SUBUNIT TP53RK"/>
    <property type="match status" value="1"/>
</dbReference>
<keyword evidence="5" id="KW-0819">tRNA processing</keyword>
<evidence type="ECO:0000256" key="3">
    <source>
        <dbReference type="ARBA" id="ARBA00022527"/>
    </source>
</evidence>
<proteinExistence type="inferred from homology"/>
<dbReference type="PANTHER" id="PTHR12209">
    <property type="entry name" value="NON-SPECIFIC SERINE/THREONINE PROTEIN KINASE"/>
    <property type="match status" value="1"/>
</dbReference>
<comment type="catalytic activity">
    <reaction evidence="9">
        <text>L-threonyl-[protein] + ATP = O-phospho-L-threonyl-[protein] + ADP + H(+)</text>
        <dbReference type="Rhea" id="RHEA:46608"/>
        <dbReference type="Rhea" id="RHEA-COMP:11060"/>
        <dbReference type="Rhea" id="RHEA-COMP:11605"/>
        <dbReference type="ChEBI" id="CHEBI:15378"/>
        <dbReference type="ChEBI" id="CHEBI:30013"/>
        <dbReference type="ChEBI" id="CHEBI:30616"/>
        <dbReference type="ChEBI" id="CHEBI:61977"/>
        <dbReference type="ChEBI" id="CHEBI:456216"/>
        <dbReference type="EC" id="2.7.11.1"/>
    </reaction>
</comment>
<evidence type="ECO:0000256" key="4">
    <source>
        <dbReference type="ARBA" id="ARBA00022679"/>
    </source>
</evidence>
<dbReference type="GO" id="GO:0005829">
    <property type="term" value="C:cytosol"/>
    <property type="evidence" value="ECO:0007669"/>
    <property type="project" value="TreeGrafter"/>
</dbReference>
<dbReference type="InterPro" id="IPR018934">
    <property type="entry name" value="RIO_dom"/>
</dbReference>
<dbReference type="Pfam" id="PF01163">
    <property type="entry name" value="RIO1"/>
    <property type="match status" value="1"/>
</dbReference>
<dbReference type="GO" id="GO:0004674">
    <property type="term" value="F:protein serine/threonine kinase activity"/>
    <property type="evidence" value="ECO:0007669"/>
    <property type="project" value="UniProtKB-KW"/>
</dbReference>
<keyword evidence="3" id="KW-0723">Serine/threonine-protein kinase</keyword>
<reference evidence="12 13" key="1">
    <citation type="submission" date="2019-07" db="EMBL/GenBank/DDBJ databases">
        <title>Draft genome assembly of a fouling barnacle, Amphibalanus amphitrite (Darwin, 1854): The first reference genome for Thecostraca.</title>
        <authorList>
            <person name="Kim W."/>
        </authorList>
    </citation>
    <scope>NUCLEOTIDE SEQUENCE [LARGE SCALE GENOMIC DNA]</scope>
    <source>
        <strain evidence="12">SNU_AA5</strain>
        <tissue evidence="12">Soma without cirri and trophi</tissue>
    </source>
</reference>
<gene>
    <name evidence="12" type="primary">Tp53rk_0</name>
    <name evidence="12" type="ORF">FJT64_007531</name>
</gene>
<dbReference type="SUPFAM" id="SSF56112">
    <property type="entry name" value="Protein kinase-like (PK-like)"/>
    <property type="match status" value="1"/>
</dbReference>
<dbReference type="EMBL" id="VIIS01001652">
    <property type="protein sequence ID" value="KAF0294899.1"/>
    <property type="molecule type" value="Genomic_DNA"/>
</dbReference>
<protein>
    <recommendedName>
        <fullName evidence="2">non-specific serine/threonine protein kinase</fullName>
        <ecNumber evidence="2">2.7.11.1</ecNumber>
    </recommendedName>
</protein>
<evidence type="ECO:0000256" key="8">
    <source>
        <dbReference type="ARBA" id="ARBA00022840"/>
    </source>
</evidence>
<dbReference type="GO" id="GO:0008033">
    <property type="term" value="P:tRNA processing"/>
    <property type="evidence" value="ECO:0007669"/>
    <property type="project" value="UniProtKB-KW"/>
</dbReference>
<keyword evidence="8" id="KW-0067">ATP-binding</keyword>